<evidence type="ECO:0000313" key="1">
    <source>
        <dbReference type="EMBL" id="DAF62279.1"/>
    </source>
</evidence>
<protein>
    <submittedName>
        <fullName evidence="1">Uncharacterized protein</fullName>
    </submittedName>
</protein>
<proteinExistence type="predicted"/>
<organism evidence="1">
    <name type="scientific">Myoviridae sp. ctIty1</name>
    <dbReference type="NCBI Taxonomy" id="2827673"/>
    <lineage>
        <taxon>Viruses</taxon>
        <taxon>Duplodnaviria</taxon>
        <taxon>Heunggongvirae</taxon>
        <taxon>Uroviricota</taxon>
        <taxon>Caudoviricetes</taxon>
    </lineage>
</organism>
<name>A0A8S5TH15_9CAUD</name>
<sequence length="95" mass="10935">MRTFKSDAEKKHNIARLTSAALFSITGKAKNLIEENSKEKGITSWVDKKTKLYKLYDQYTKNCGILLDENKSIDELREDSKLVISSYIENISEMI</sequence>
<reference evidence="1" key="1">
    <citation type="journal article" date="2021" name="Proc. Natl. Acad. Sci. U.S.A.">
        <title>A Catalog of Tens of Thousands of Viruses from Human Metagenomes Reveals Hidden Associations with Chronic Diseases.</title>
        <authorList>
            <person name="Tisza M.J."/>
            <person name="Buck C.B."/>
        </authorList>
    </citation>
    <scope>NUCLEOTIDE SEQUENCE</scope>
    <source>
        <strain evidence="1">CtIty1</strain>
    </source>
</reference>
<accession>A0A8S5TH15</accession>
<dbReference type="EMBL" id="BK032823">
    <property type="protein sequence ID" value="DAF62279.1"/>
    <property type="molecule type" value="Genomic_DNA"/>
</dbReference>